<dbReference type="AlphaFoldDB" id="A0A848K634"/>
<dbReference type="Pfam" id="PF22618">
    <property type="entry name" value="RskA_N"/>
    <property type="match status" value="1"/>
</dbReference>
<evidence type="ECO:0000256" key="9">
    <source>
        <dbReference type="ARBA" id="ARBA00030803"/>
    </source>
</evidence>
<comment type="subcellular location">
    <subcellularLocation>
        <location evidence="1">Cell membrane</location>
        <topology evidence="1">Single-pass membrane protein</topology>
    </subcellularLocation>
</comment>
<evidence type="ECO:0000256" key="1">
    <source>
        <dbReference type="ARBA" id="ARBA00004162"/>
    </source>
</evidence>
<evidence type="ECO:0000259" key="12">
    <source>
        <dbReference type="Pfam" id="PF22618"/>
    </source>
</evidence>
<keyword evidence="4 10" id="KW-1133">Transmembrane helix</keyword>
<dbReference type="InterPro" id="IPR051474">
    <property type="entry name" value="Anti-sigma-K/W_factor"/>
</dbReference>
<evidence type="ECO:0000256" key="5">
    <source>
        <dbReference type="ARBA" id="ARBA00023015"/>
    </source>
</evidence>
<feature type="transmembrane region" description="Helical" evidence="10">
    <location>
        <begin position="105"/>
        <end position="125"/>
    </location>
</feature>
<dbReference type="Gene3D" id="1.10.10.1320">
    <property type="entry name" value="Anti-sigma factor, zinc-finger domain"/>
    <property type="match status" value="1"/>
</dbReference>
<name>A0A848K634_9NOCA</name>
<evidence type="ECO:0000256" key="6">
    <source>
        <dbReference type="ARBA" id="ARBA00023136"/>
    </source>
</evidence>
<dbReference type="GO" id="GO:0006417">
    <property type="term" value="P:regulation of translation"/>
    <property type="evidence" value="ECO:0007669"/>
    <property type="project" value="TreeGrafter"/>
</dbReference>
<gene>
    <name evidence="13" type="ORF">FGL95_03100</name>
</gene>
<dbReference type="PANTHER" id="PTHR37461">
    <property type="entry name" value="ANTI-SIGMA-K FACTOR RSKA"/>
    <property type="match status" value="1"/>
</dbReference>
<dbReference type="Proteomes" id="UP000535543">
    <property type="component" value="Unassembled WGS sequence"/>
</dbReference>
<feature type="domain" description="Anti-sigma-K factor RskA N-terminal" evidence="12">
    <location>
        <begin position="20"/>
        <end position="67"/>
    </location>
</feature>
<dbReference type="Pfam" id="PF10099">
    <property type="entry name" value="RskA_C"/>
    <property type="match status" value="1"/>
</dbReference>
<keyword evidence="14" id="KW-1185">Reference proteome</keyword>
<protein>
    <recommendedName>
        <fullName evidence="9">Regulator of SigK</fullName>
    </recommendedName>
    <alternativeName>
        <fullName evidence="8">Sigma-K anti-sigma factor RskA</fullName>
    </alternativeName>
</protein>
<comment type="caution">
    <text evidence="13">The sequence shown here is derived from an EMBL/GenBank/DDBJ whole genome shotgun (WGS) entry which is preliminary data.</text>
</comment>
<evidence type="ECO:0000256" key="3">
    <source>
        <dbReference type="ARBA" id="ARBA00022692"/>
    </source>
</evidence>
<dbReference type="PANTHER" id="PTHR37461:SF1">
    <property type="entry name" value="ANTI-SIGMA-K FACTOR RSKA"/>
    <property type="match status" value="1"/>
</dbReference>
<evidence type="ECO:0000256" key="7">
    <source>
        <dbReference type="ARBA" id="ARBA00023163"/>
    </source>
</evidence>
<keyword evidence="3 10" id="KW-0812">Transmembrane</keyword>
<dbReference type="GO" id="GO:0016989">
    <property type="term" value="F:sigma factor antagonist activity"/>
    <property type="evidence" value="ECO:0007669"/>
    <property type="project" value="TreeGrafter"/>
</dbReference>
<evidence type="ECO:0000313" key="13">
    <source>
        <dbReference type="EMBL" id="NMN94021.1"/>
    </source>
</evidence>
<reference evidence="13 14" key="2">
    <citation type="submission" date="2020-06" db="EMBL/GenBank/DDBJ databases">
        <title>Antribacter stalactiti gen. nov., sp. nov., a new member of the family Nacardiaceae isolated from a cave.</title>
        <authorList>
            <person name="Kim I.S."/>
        </authorList>
    </citation>
    <scope>NUCLEOTIDE SEQUENCE [LARGE SCALE GENOMIC DNA]</scope>
    <source>
        <strain evidence="13 14">YC2-7</strain>
    </source>
</reference>
<dbReference type="GO" id="GO:0005886">
    <property type="term" value="C:plasma membrane"/>
    <property type="evidence" value="ECO:0007669"/>
    <property type="project" value="UniProtKB-SubCell"/>
</dbReference>
<accession>A0A848K634</accession>
<dbReference type="InterPro" id="IPR018764">
    <property type="entry name" value="RskA_C"/>
</dbReference>
<sequence>MNDDEDGRSGNAVNMFDRGLLSAAYGYALDAIDSAERADIEARLKAASGDMRQNFRRVVRELHETMAVAAAAATTSPPPELRSRIMDAVGLLEPEVRDNRKWRRIAIAAAAAAVVGLGGVAAVQLTANQRGSVVDLVMQAPDGRTATVRLAGGTATLTYSHEKDSAVLEFEGVTPPEAGKVYQLWLFKGPPQSAGTVAASDLGSRRVITDLGPATAFAITVEPLGGSPAPTSAPIASVTLTS</sequence>
<dbReference type="InterPro" id="IPR041916">
    <property type="entry name" value="Anti_sigma_zinc_sf"/>
</dbReference>
<evidence type="ECO:0000256" key="2">
    <source>
        <dbReference type="ARBA" id="ARBA00022475"/>
    </source>
</evidence>
<organism evidence="13 14">
    <name type="scientific">Antrihabitans stalactiti</name>
    <dbReference type="NCBI Taxonomy" id="2584121"/>
    <lineage>
        <taxon>Bacteria</taxon>
        <taxon>Bacillati</taxon>
        <taxon>Actinomycetota</taxon>
        <taxon>Actinomycetes</taxon>
        <taxon>Mycobacteriales</taxon>
        <taxon>Nocardiaceae</taxon>
        <taxon>Antrihabitans</taxon>
    </lineage>
</organism>
<dbReference type="InterPro" id="IPR053877">
    <property type="entry name" value="RskA_N"/>
</dbReference>
<keyword evidence="7" id="KW-0804">Transcription</keyword>
<keyword evidence="2" id="KW-1003">Cell membrane</keyword>
<proteinExistence type="predicted"/>
<dbReference type="RefSeq" id="WP_169584702.1">
    <property type="nucleotide sequence ID" value="NZ_VCQU01000001.1"/>
</dbReference>
<evidence type="ECO:0000256" key="10">
    <source>
        <dbReference type="SAM" id="Phobius"/>
    </source>
</evidence>
<evidence type="ECO:0000256" key="4">
    <source>
        <dbReference type="ARBA" id="ARBA00022989"/>
    </source>
</evidence>
<reference evidence="13 14" key="1">
    <citation type="submission" date="2019-05" db="EMBL/GenBank/DDBJ databases">
        <authorList>
            <person name="Lee S.D."/>
        </authorList>
    </citation>
    <scope>NUCLEOTIDE SEQUENCE [LARGE SCALE GENOMIC DNA]</scope>
    <source>
        <strain evidence="13 14">YC2-7</strain>
    </source>
</reference>
<keyword evidence="5" id="KW-0805">Transcription regulation</keyword>
<dbReference type="EMBL" id="VCQU01000001">
    <property type="protein sequence ID" value="NMN94021.1"/>
    <property type="molecule type" value="Genomic_DNA"/>
</dbReference>
<evidence type="ECO:0000259" key="11">
    <source>
        <dbReference type="Pfam" id="PF10099"/>
    </source>
</evidence>
<evidence type="ECO:0000256" key="8">
    <source>
        <dbReference type="ARBA" id="ARBA00029829"/>
    </source>
</evidence>
<feature type="domain" description="Anti-sigma K factor RskA C-terminal" evidence="11">
    <location>
        <begin position="107"/>
        <end position="235"/>
    </location>
</feature>
<keyword evidence="6 10" id="KW-0472">Membrane</keyword>
<evidence type="ECO:0000313" key="14">
    <source>
        <dbReference type="Proteomes" id="UP000535543"/>
    </source>
</evidence>